<dbReference type="InterPro" id="IPR003594">
    <property type="entry name" value="HATPase_dom"/>
</dbReference>
<protein>
    <recommendedName>
        <fullName evidence="5">Oxygen sensor histidine kinase NreB</fullName>
        <ecNumber evidence="4">2.7.13.3</ecNumber>
    </recommendedName>
    <alternativeName>
        <fullName evidence="18">Nitrogen regulation protein B</fullName>
    </alternativeName>
</protein>
<keyword evidence="11" id="KW-0547">Nucleotide-binding</keyword>
<evidence type="ECO:0000256" key="1">
    <source>
        <dbReference type="ARBA" id="ARBA00000085"/>
    </source>
</evidence>
<name>A0ABT5GDM6_9MICO</name>
<dbReference type="InterPro" id="IPR011712">
    <property type="entry name" value="Sig_transdc_His_kin_sub3_dim/P"/>
</dbReference>
<feature type="transmembrane region" description="Helical" evidence="19">
    <location>
        <begin position="44"/>
        <end position="62"/>
    </location>
</feature>
<keyword evidence="15" id="KW-0902">Two-component regulatory system</keyword>
<keyword evidence="16" id="KW-0411">Iron-sulfur</keyword>
<keyword evidence="8" id="KW-0597">Phosphoprotein</keyword>
<evidence type="ECO:0000256" key="2">
    <source>
        <dbReference type="ARBA" id="ARBA00001966"/>
    </source>
</evidence>
<keyword evidence="6" id="KW-0004">4Fe-4S</keyword>
<keyword evidence="19" id="KW-0812">Transmembrane</keyword>
<evidence type="ECO:0000256" key="14">
    <source>
        <dbReference type="ARBA" id="ARBA00023004"/>
    </source>
</evidence>
<keyword evidence="19" id="KW-1133">Transmembrane helix</keyword>
<dbReference type="SUPFAM" id="SSF55874">
    <property type="entry name" value="ATPase domain of HSP90 chaperone/DNA topoisomerase II/histidine kinase"/>
    <property type="match status" value="1"/>
</dbReference>
<evidence type="ECO:0000256" key="4">
    <source>
        <dbReference type="ARBA" id="ARBA00012438"/>
    </source>
</evidence>
<keyword evidence="22" id="KW-1185">Reference proteome</keyword>
<evidence type="ECO:0000256" key="16">
    <source>
        <dbReference type="ARBA" id="ARBA00023014"/>
    </source>
</evidence>
<dbReference type="PRINTS" id="PR00344">
    <property type="entry name" value="BCTRLSENSOR"/>
</dbReference>
<evidence type="ECO:0000256" key="15">
    <source>
        <dbReference type="ARBA" id="ARBA00023012"/>
    </source>
</evidence>
<evidence type="ECO:0000256" key="18">
    <source>
        <dbReference type="ARBA" id="ARBA00030800"/>
    </source>
</evidence>
<comment type="subcellular location">
    <subcellularLocation>
        <location evidence="3">Cytoplasm</location>
    </subcellularLocation>
</comment>
<evidence type="ECO:0000256" key="11">
    <source>
        <dbReference type="ARBA" id="ARBA00022741"/>
    </source>
</evidence>
<dbReference type="PIRSF" id="PIRSF037434">
    <property type="entry name" value="STHK_ChrS"/>
    <property type="match status" value="1"/>
</dbReference>
<comment type="function">
    <text evidence="17">Member of the two-component regulatory system NreB/NreC involved in the control of dissimilatory nitrate/nitrite reduction in response to oxygen. NreB functions as a direct oxygen sensor histidine kinase which is autophosphorylated, in the absence of oxygen, probably at the conserved histidine residue, and transfers its phosphate group probably to a conserved aspartate residue of NreC. NreB/NreC activates the expression of the nitrate (narGHJI) and nitrite (nir) reductase operons, as well as the putative nitrate transporter gene narT.</text>
</comment>
<feature type="domain" description="Histidine kinase" evidence="20">
    <location>
        <begin position="210"/>
        <end position="408"/>
    </location>
</feature>
<dbReference type="PROSITE" id="PS50109">
    <property type="entry name" value="HIS_KIN"/>
    <property type="match status" value="1"/>
</dbReference>
<feature type="transmembrane region" description="Helical" evidence="19">
    <location>
        <begin position="142"/>
        <end position="164"/>
    </location>
</feature>
<evidence type="ECO:0000256" key="6">
    <source>
        <dbReference type="ARBA" id="ARBA00022485"/>
    </source>
</evidence>
<evidence type="ECO:0000259" key="20">
    <source>
        <dbReference type="PROSITE" id="PS50109"/>
    </source>
</evidence>
<dbReference type="EC" id="2.7.13.3" evidence="4"/>
<feature type="transmembrane region" description="Helical" evidence="19">
    <location>
        <begin position="100"/>
        <end position="130"/>
    </location>
</feature>
<evidence type="ECO:0000313" key="21">
    <source>
        <dbReference type="EMBL" id="MDC5696000.1"/>
    </source>
</evidence>
<keyword evidence="12 21" id="KW-0418">Kinase</keyword>
<organism evidence="21 22">
    <name type="scientific">Intrasporangium calvum</name>
    <dbReference type="NCBI Taxonomy" id="53358"/>
    <lineage>
        <taxon>Bacteria</taxon>
        <taxon>Bacillati</taxon>
        <taxon>Actinomycetota</taxon>
        <taxon>Actinomycetes</taxon>
        <taxon>Micrococcales</taxon>
        <taxon>Intrasporangiaceae</taxon>
        <taxon>Intrasporangium</taxon>
    </lineage>
</organism>
<evidence type="ECO:0000256" key="7">
    <source>
        <dbReference type="ARBA" id="ARBA00022490"/>
    </source>
</evidence>
<dbReference type="SMART" id="SM00387">
    <property type="entry name" value="HATPase_c"/>
    <property type="match status" value="1"/>
</dbReference>
<evidence type="ECO:0000256" key="5">
    <source>
        <dbReference type="ARBA" id="ARBA00017322"/>
    </source>
</evidence>
<accession>A0ABT5GDM6</accession>
<dbReference type="PANTHER" id="PTHR24421:SF10">
    <property type="entry name" value="NITRATE_NITRITE SENSOR PROTEIN NARQ"/>
    <property type="match status" value="1"/>
</dbReference>
<reference evidence="21 22" key="1">
    <citation type="submission" date="2022-11" db="EMBL/GenBank/DDBJ databases">
        <title>Anaerobic phenanthrene biodegradation by a DNRA strain PheN6.</title>
        <authorList>
            <person name="Zhang Z."/>
        </authorList>
    </citation>
    <scope>NUCLEOTIDE SEQUENCE [LARGE SCALE GENOMIC DNA]</scope>
    <source>
        <strain evidence="21 22">PheN6</strain>
    </source>
</reference>
<dbReference type="InterPro" id="IPR004358">
    <property type="entry name" value="Sig_transdc_His_kin-like_C"/>
</dbReference>
<feature type="transmembrane region" description="Helical" evidence="19">
    <location>
        <begin position="12"/>
        <end position="38"/>
    </location>
</feature>
<sequence>MSSSAPAQPRPLVVLTRALLLGQHALFAILLLVAWARAAGETPWFELVAAGLGLGYAALAVVEHRTAEAGEPSQPLALVLLLLLLGAWFASVSLTPDFAWLAFPLFFAVLRLLPSGWALPLIVLMVLAVVWSHARLSGWADVGLATVVGPTVGALVSVGMAHAYRMLLRDNAIRQDLVDQLAAAKADLEATHESLAESRRQAGVLEERARLSRDIHDTLAQGFSSILLVGRAASQPGSGPIRLHQALEEIERQAASSLAEARAVIADLTPQTLSGGDLPAALERLVTSVSELSGIRATFELDGEPRPLPRTHEVALLRLAQGALANVTAHAAASRVVVSLSVDDGGARLDVVDDGVGFEPGLTGPREDGTGYGLRSMRERMTALGGQLTIESAPGSGTAVAAHLPAASA</sequence>
<gene>
    <name evidence="21" type="ORF">OO014_01930</name>
</gene>
<dbReference type="GO" id="GO:0016301">
    <property type="term" value="F:kinase activity"/>
    <property type="evidence" value="ECO:0007669"/>
    <property type="project" value="UniProtKB-KW"/>
</dbReference>
<keyword evidence="9" id="KW-0808">Transferase</keyword>
<evidence type="ECO:0000256" key="17">
    <source>
        <dbReference type="ARBA" id="ARBA00024827"/>
    </source>
</evidence>
<dbReference type="InterPro" id="IPR036890">
    <property type="entry name" value="HATPase_C_sf"/>
</dbReference>
<evidence type="ECO:0000256" key="8">
    <source>
        <dbReference type="ARBA" id="ARBA00022553"/>
    </source>
</evidence>
<comment type="catalytic activity">
    <reaction evidence="1">
        <text>ATP + protein L-histidine = ADP + protein N-phospho-L-histidine.</text>
        <dbReference type="EC" id="2.7.13.3"/>
    </reaction>
</comment>
<evidence type="ECO:0000256" key="12">
    <source>
        <dbReference type="ARBA" id="ARBA00022777"/>
    </source>
</evidence>
<dbReference type="Proteomes" id="UP001150259">
    <property type="component" value="Unassembled WGS sequence"/>
</dbReference>
<keyword evidence="14" id="KW-0408">Iron</keyword>
<dbReference type="CDD" id="cd16917">
    <property type="entry name" value="HATPase_UhpB-NarQ-NarX-like"/>
    <property type="match status" value="1"/>
</dbReference>
<dbReference type="Pfam" id="PF02518">
    <property type="entry name" value="HATPase_c"/>
    <property type="match status" value="1"/>
</dbReference>
<dbReference type="RefSeq" id="WP_272460579.1">
    <property type="nucleotide sequence ID" value="NZ_JAPFQL010000004.1"/>
</dbReference>
<keyword evidence="10" id="KW-0479">Metal-binding</keyword>
<keyword evidence="7" id="KW-0963">Cytoplasm</keyword>
<evidence type="ECO:0000256" key="3">
    <source>
        <dbReference type="ARBA" id="ARBA00004496"/>
    </source>
</evidence>
<evidence type="ECO:0000313" key="22">
    <source>
        <dbReference type="Proteomes" id="UP001150259"/>
    </source>
</evidence>
<dbReference type="Pfam" id="PF07730">
    <property type="entry name" value="HisKA_3"/>
    <property type="match status" value="1"/>
</dbReference>
<proteinExistence type="predicted"/>
<dbReference type="Gene3D" id="1.20.5.1930">
    <property type="match status" value="1"/>
</dbReference>
<keyword evidence="19" id="KW-0472">Membrane</keyword>
<dbReference type="PANTHER" id="PTHR24421">
    <property type="entry name" value="NITRATE/NITRITE SENSOR PROTEIN NARX-RELATED"/>
    <property type="match status" value="1"/>
</dbReference>
<evidence type="ECO:0000256" key="10">
    <source>
        <dbReference type="ARBA" id="ARBA00022723"/>
    </source>
</evidence>
<evidence type="ECO:0000256" key="13">
    <source>
        <dbReference type="ARBA" id="ARBA00022840"/>
    </source>
</evidence>
<comment type="cofactor">
    <cofactor evidence="2">
        <name>[4Fe-4S] cluster</name>
        <dbReference type="ChEBI" id="CHEBI:49883"/>
    </cofactor>
</comment>
<evidence type="ECO:0000256" key="19">
    <source>
        <dbReference type="SAM" id="Phobius"/>
    </source>
</evidence>
<keyword evidence="13" id="KW-0067">ATP-binding</keyword>
<dbReference type="InterPro" id="IPR050482">
    <property type="entry name" value="Sensor_HK_TwoCompSys"/>
</dbReference>
<feature type="transmembrane region" description="Helical" evidence="19">
    <location>
        <begin position="74"/>
        <end position="94"/>
    </location>
</feature>
<dbReference type="Gene3D" id="3.30.565.10">
    <property type="entry name" value="Histidine kinase-like ATPase, C-terminal domain"/>
    <property type="match status" value="1"/>
</dbReference>
<dbReference type="InterPro" id="IPR017205">
    <property type="entry name" value="Sig_transdc_His_kinase_ChrS"/>
</dbReference>
<evidence type="ECO:0000256" key="9">
    <source>
        <dbReference type="ARBA" id="ARBA00022679"/>
    </source>
</evidence>
<comment type="caution">
    <text evidence="21">The sequence shown here is derived from an EMBL/GenBank/DDBJ whole genome shotgun (WGS) entry which is preliminary data.</text>
</comment>
<dbReference type="EMBL" id="JAPFQL010000004">
    <property type="protein sequence ID" value="MDC5696000.1"/>
    <property type="molecule type" value="Genomic_DNA"/>
</dbReference>
<dbReference type="InterPro" id="IPR005467">
    <property type="entry name" value="His_kinase_dom"/>
</dbReference>